<feature type="signal peptide" evidence="2">
    <location>
        <begin position="1"/>
        <end position="20"/>
    </location>
</feature>
<proteinExistence type="predicted"/>
<dbReference type="EMBL" id="JADIMU010000066">
    <property type="protein sequence ID" value="MBO8443992.1"/>
    <property type="molecule type" value="Genomic_DNA"/>
</dbReference>
<protein>
    <recommendedName>
        <fullName evidence="5">Outer membrane protein</fullName>
    </recommendedName>
</protein>
<organism evidence="3 4">
    <name type="scientific">Candidatus Aphodenecus pullistercoris</name>
    <dbReference type="NCBI Taxonomy" id="2840669"/>
    <lineage>
        <taxon>Bacteria</taxon>
        <taxon>Pseudomonadati</taxon>
        <taxon>Spirochaetota</taxon>
        <taxon>Spirochaetia</taxon>
        <taxon>Spirochaetales</taxon>
        <taxon>Candidatus Aphodenecus</taxon>
    </lineage>
</organism>
<accession>A0A9D9EB18</accession>
<reference evidence="3" key="1">
    <citation type="submission" date="2020-10" db="EMBL/GenBank/DDBJ databases">
        <authorList>
            <person name="Gilroy R."/>
        </authorList>
    </citation>
    <scope>NUCLEOTIDE SEQUENCE</scope>
    <source>
        <strain evidence="3">11167</strain>
    </source>
</reference>
<feature type="chain" id="PRO_5039314473" description="Outer membrane protein" evidence="2">
    <location>
        <begin position="21"/>
        <end position="550"/>
    </location>
</feature>
<feature type="compositionally biased region" description="Basic and acidic residues" evidence="1">
    <location>
        <begin position="342"/>
        <end position="360"/>
    </location>
</feature>
<evidence type="ECO:0000256" key="2">
    <source>
        <dbReference type="SAM" id="SignalP"/>
    </source>
</evidence>
<reference evidence="3" key="2">
    <citation type="journal article" date="2021" name="PeerJ">
        <title>Extensive microbial diversity within the chicken gut microbiome revealed by metagenomics and culture.</title>
        <authorList>
            <person name="Gilroy R."/>
            <person name="Ravi A."/>
            <person name="Getino M."/>
            <person name="Pursley I."/>
            <person name="Horton D.L."/>
            <person name="Alikhan N.F."/>
            <person name="Baker D."/>
            <person name="Gharbi K."/>
            <person name="Hall N."/>
            <person name="Watson M."/>
            <person name="Adriaenssens E.M."/>
            <person name="Foster-Nyarko E."/>
            <person name="Jarju S."/>
            <person name="Secka A."/>
            <person name="Antonio M."/>
            <person name="Oren A."/>
            <person name="Chaudhuri R.R."/>
            <person name="La Ragione R."/>
            <person name="Hildebrand F."/>
            <person name="Pallen M.J."/>
        </authorList>
    </citation>
    <scope>NUCLEOTIDE SEQUENCE</scope>
    <source>
        <strain evidence="3">11167</strain>
    </source>
</reference>
<evidence type="ECO:0000313" key="3">
    <source>
        <dbReference type="EMBL" id="MBO8443992.1"/>
    </source>
</evidence>
<evidence type="ECO:0000256" key="1">
    <source>
        <dbReference type="SAM" id="MobiDB-lite"/>
    </source>
</evidence>
<evidence type="ECO:0008006" key="5">
    <source>
        <dbReference type="Google" id="ProtNLM"/>
    </source>
</evidence>
<name>A0A9D9EB18_9SPIR</name>
<feature type="region of interest" description="Disordered" evidence="1">
    <location>
        <begin position="334"/>
        <end position="362"/>
    </location>
</feature>
<keyword evidence="2" id="KW-0732">Signal</keyword>
<comment type="caution">
    <text evidence="3">The sequence shown here is derived from an EMBL/GenBank/DDBJ whole genome shotgun (WGS) entry which is preliminary data.</text>
</comment>
<dbReference type="AlphaFoldDB" id="A0A9D9EB18"/>
<sequence length="550" mass="58815">MKKTIAILLVAIMAVGSVFATFSGEASIGFGGNLDNGNFGFIDTGAKVKVDFDLSTASVDTTPTETVAEDGTVTPAPSIYAAVKGSLGVKLYTGEENVDEIEDPNLLSSVKLGVTADITEATIGGQNWSVSILEVAGAPNYAKGFQTYTVEDGYDKWGFERADFTENYNTELTFNKAPGITATVYGYKVGFGMLGDYNSKDWKLSDSLNMSVMFETPAYDFGVEGLSLQAGAAYSYKSFDSLKDGETYNGNKTDLDGDAIKDDDGNNVEKESFTKANALTMSAKASYATDLFSVALATDMGVKLGSDPKFDADVTLDATYDFLTVNAYYGTNPVTGKTPKKQLTDVNKDGNPDLNDKGKVDYGPNKNDAYWKETSKDMLSAQVKVDLNSFEIPVAVTLGMNDILAKQAMTASVEVTPIDGLKLTVNGGYTINDNGRKENVTDGKDSKENGVWRDYQMVIDKDAAKVGKWSAGMSGEYSFAYGKVTAGLSLEQKLDANKNLIVGANAAFENSTLIPGATLKFAWADAKDMLGKDADKTDFGKITASVSMTF</sequence>
<gene>
    <name evidence="3" type="ORF">IAC42_09610</name>
</gene>
<dbReference type="Proteomes" id="UP000823633">
    <property type="component" value="Unassembled WGS sequence"/>
</dbReference>
<evidence type="ECO:0000313" key="4">
    <source>
        <dbReference type="Proteomes" id="UP000823633"/>
    </source>
</evidence>